<reference evidence="2" key="1">
    <citation type="journal article" date="2019" name="Int. J. Syst. Evol. Microbiol.">
        <title>The Global Catalogue of Microorganisms (GCM) 10K type strain sequencing project: providing services to taxonomists for standard genome sequencing and annotation.</title>
        <authorList>
            <consortium name="The Broad Institute Genomics Platform"/>
            <consortium name="The Broad Institute Genome Sequencing Center for Infectious Disease"/>
            <person name="Wu L."/>
            <person name="Ma J."/>
        </authorList>
    </citation>
    <scope>NUCLEOTIDE SEQUENCE [LARGE SCALE GENOMIC DNA]</scope>
    <source>
        <strain evidence="2">JCM 18459</strain>
    </source>
</reference>
<organism evidence="1 2">
    <name type="scientific">Nocardioides marinquilinus</name>
    <dbReference type="NCBI Taxonomy" id="1210400"/>
    <lineage>
        <taxon>Bacteria</taxon>
        <taxon>Bacillati</taxon>
        <taxon>Actinomycetota</taxon>
        <taxon>Actinomycetes</taxon>
        <taxon>Propionibacteriales</taxon>
        <taxon>Nocardioidaceae</taxon>
        <taxon>Nocardioides</taxon>
    </lineage>
</organism>
<evidence type="ECO:0008006" key="3">
    <source>
        <dbReference type="Google" id="ProtNLM"/>
    </source>
</evidence>
<dbReference type="Pfam" id="PF13376">
    <property type="entry name" value="OmdA"/>
    <property type="match status" value="1"/>
</dbReference>
<proteinExistence type="predicted"/>
<accession>A0ABP9PYQ9</accession>
<dbReference type="Pfam" id="PF08922">
    <property type="entry name" value="DUF1905"/>
    <property type="match status" value="1"/>
</dbReference>
<sequence length="139" mass="14883">MSETVQTFRTTLRSTSGTNVGIVVPDEVVAAFGRGKRVPVVVTVDDGYSYRNTISSMGGRFLISFNAETRAATGLGGGDEATIRLEVDDAPRTVEVPDALATALAPSRRKAHATSVADARTDETRTRRVEKILTTLRDA</sequence>
<dbReference type="EMBL" id="BAABKG010000005">
    <property type="protein sequence ID" value="GAA5154290.1"/>
    <property type="molecule type" value="Genomic_DNA"/>
</dbReference>
<protein>
    <recommendedName>
        <fullName evidence="3">DUF1905 domain-containing protein</fullName>
    </recommendedName>
</protein>
<comment type="caution">
    <text evidence="1">The sequence shown here is derived from an EMBL/GenBank/DDBJ whole genome shotgun (WGS) entry which is preliminary data.</text>
</comment>
<dbReference type="InterPro" id="IPR037079">
    <property type="entry name" value="AF2212/PG0164-like_sf"/>
</dbReference>
<dbReference type="RefSeq" id="WP_345462311.1">
    <property type="nucleotide sequence ID" value="NZ_BAABKG010000005.1"/>
</dbReference>
<evidence type="ECO:0000313" key="2">
    <source>
        <dbReference type="Proteomes" id="UP001500221"/>
    </source>
</evidence>
<name>A0ABP9PYQ9_9ACTN</name>
<dbReference type="InterPro" id="IPR015018">
    <property type="entry name" value="DUF1905"/>
</dbReference>
<evidence type="ECO:0000313" key="1">
    <source>
        <dbReference type="EMBL" id="GAA5154290.1"/>
    </source>
</evidence>
<dbReference type="SUPFAM" id="SSF141694">
    <property type="entry name" value="AF2212/PG0164-like"/>
    <property type="match status" value="1"/>
</dbReference>
<gene>
    <name evidence="1" type="ORF">GCM10023340_37600</name>
</gene>
<dbReference type="Gene3D" id="2.40.30.100">
    <property type="entry name" value="AF2212/PG0164-like"/>
    <property type="match status" value="1"/>
</dbReference>
<keyword evidence="2" id="KW-1185">Reference proteome</keyword>
<dbReference type="Proteomes" id="UP001500221">
    <property type="component" value="Unassembled WGS sequence"/>
</dbReference>